<proteinExistence type="predicted"/>
<name>A0A6J4JXQ6_9CHLR</name>
<accession>A0A6J4JXQ6</accession>
<gene>
    <name evidence="2" type="ORF">AVDCRST_MAG77-4677</name>
</gene>
<feature type="region of interest" description="Disordered" evidence="1">
    <location>
        <begin position="73"/>
        <end position="94"/>
    </location>
</feature>
<reference evidence="2" key="1">
    <citation type="submission" date="2020-02" db="EMBL/GenBank/DDBJ databases">
        <authorList>
            <person name="Meier V. D."/>
        </authorList>
    </citation>
    <scope>NUCLEOTIDE SEQUENCE</scope>
    <source>
        <strain evidence="2">AVDCRST_MAG77</strain>
    </source>
</reference>
<dbReference type="AlphaFoldDB" id="A0A6J4JXQ6"/>
<protein>
    <recommendedName>
        <fullName evidence="3">DUF4177 domain-containing protein</fullName>
    </recommendedName>
</protein>
<evidence type="ECO:0008006" key="3">
    <source>
        <dbReference type="Google" id="ProtNLM"/>
    </source>
</evidence>
<evidence type="ECO:0000256" key="1">
    <source>
        <dbReference type="SAM" id="MobiDB-lite"/>
    </source>
</evidence>
<organism evidence="2">
    <name type="scientific">uncultured Chloroflexota bacterium</name>
    <dbReference type="NCBI Taxonomy" id="166587"/>
    <lineage>
        <taxon>Bacteria</taxon>
        <taxon>Bacillati</taxon>
        <taxon>Chloroflexota</taxon>
        <taxon>environmental samples</taxon>
    </lineage>
</organism>
<dbReference type="EMBL" id="CADCTC010000248">
    <property type="protein sequence ID" value="CAA9290452.1"/>
    <property type="molecule type" value="Genomic_DNA"/>
</dbReference>
<evidence type="ECO:0000313" key="2">
    <source>
        <dbReference type="EMBL" id="CAA9290452.1"/>
    </source>
</evidence>
<feature type="compositionally biased region" description="Low complexity" evidence="1">
    <location>
        <begin position="74"/>
        <end position="90"/>
    </location>
</feature>
<sequence length="143" mass="15146">MSGKAELPAGLTRWEYARLESNDDGVGVVFTHRPAWPRQAPDVFFDTMRRLGDEGWELVSALPLGGSGTLSMNAGTAAGPTGSAGPGASTHAPGQVTVRLGTDRWLMFKRPVPEPPPSSTTSGEDLIKGVISRQLLKGRLPLP</sequence>